<dbReference type="Pfam" id="PF00005">
    <property type="entry name" value="ABC_tran"/>
    <property type="match status" value="1"/>
</dbReference>
<dbReference type="Proteomes" id="UP000027219">
    <property type="component" value="Unassembled WGS sequence"/>
</dbReference>
<dbReference type="GO" id="GO:0005886">
    <property type="term" value="C:plasma membrane"/>
    <property type="evidence" value="ECO:0007669"/>
    <property type="project" value="UniProtKB-SubCell"/>
</dbReference>
<dbReference type="STRING" id="212667.VFDL14_14470"/>
<dbReference type="PROSITE" id="PS50893">
    <property type="entry name" value="ABC_TRANSPORTER_2"/>
    <property type="match status" value="1"/>
</dbReference>
<dbReference type="OrthoDB" id="9806127at2"/>
<reference evidence="12 13" key="1">
    <citation type="submission" date="2014-02" db="EMBL/GenBank/DDBJ databases">
        <title>Vibrio fortis Dalian14 Genome Sequencing.</title>
        <authorList>
            <person name="Wang Y."/>
            <person name="Song L."/>
            <person name="Liu G."/>
            <person name="Ding J."/>
        </authorList>
    </citation>
    <scope>NUCLEOTIDE SEQUENCE [LARGE SCALE GENOMIC DNA]</scope>
    <source>
        <strain evidence="12 13">Dalian14</strain>
    </source>
</reference>
<keyword evidence="6" id="KW-0067">ATP-binding</keyword>
<evidence type="ECO:0000256" key="3">
    <source>
        <dbReference type="ARBA" id="ARBA00022475"/>
    </source>
</evidence>
<feature type="domain" description="ABC transporter" evidence="10">
    <location>
        <begin position="346"/>
        <end position="581"/>
    </location>
</feature>
<evidence type="ECO:0000256" key="8">
    <source>
        <dbReference type="ARBA" id="ARBA00023136"/>
    </source>
</evidence>
<evidence type="ECO:0000259" key="11">
    <source>
        <dbReference type="PROSITE" id="PS50929"/>
    </source>
</evidence>
<name>A0A066UTZ9_9VIBR</name>
<dbReference type="SMART" id="SM00382">
    <property type="entry name" value="AAA"/>
    <property type="match status" value="1"/>
</dbReference>
<evidence type="ECO:0000256" key="7">
    <source>
        <dbReference type="ARBA" id="ARBA00022989"/>
    </source>
</evidence>
<dbReference type="InterPro" id="IPR003439">
    <property type="entry name" value="ABC_transporter-like_ATP-bd"/>
</dbReference>
<dbReference type="SUPFAM" id="SSF90123">
    <property type="entry name" value="ABC transporter transmembrane region"/>
    <property type="match status" value="1"/>
</dbReference>
<dbReference type="InterPro" id="IPR011527">
    <property type="entry name" value="ABC1_TM_dom"/>
</dbReference>
<keyword evidence="5" id="KW-0547">Nucleotide-binding</keyword>
<dbReference type="SUPFAM" id="SSF52540">
    <property type="entry name" value="P-loop containing nucleoside triphosphate hydrolases"/>
    <property type="match status" value="1"/>
</dbReference>
<gene>
    <name evidence="12" type="ORF">VFDL14_14470</name>
</gene>
<feature type="transmembrane region" description="Helical" evidence="9">
    <location>
        <begin position="24"/>
        <end position="49"/>
    </location>
</feature>
<keyword evidence="2" id="KW-0813">Transport</keyword>
<dbReference type="PROSITE" id="PS50929">
    <property type="entry name" value="ABC_TM1F"/>
    <property type="match status" value="1"/>
</dbReference>
<comment type="caution">
    <text evidence="12">The sequence shown here is derived from an EMBL/GenBank/DDBJ whole genome shotgun (WGS) entry which is preliminary data.</text>
</comment>
<evidence type="ECO:0000256" key="5">
    <source>
        <dbReference type="ARBA" id="ARBA00022741"/>
    </source>
</evidence>
<dbReference type="Pfam" id="PF00664">
    <property type="entry name" value="ABC_membrane"/>
    <property type="match status" value="1"/>
</dbReference>
<dbReference type="PANTHER" id="PTHR43394">
    <property type="entry name" value="ATP-DEPENDENT PERMEASE MDL1, MITOCHONDRIAL"/>
    <property type="match status" value="1"/>
</dbReference>
<evidence type="ECO:0000256" key="6">
    <source>
        <dbReference type="ARBA" id="ARBA00022840"/>
    </source>
</evidence>
<dbReference type="RefSeq" id="WP_032550325.1">
    <property type="nucleotide sequence ID" value="NZ_JFFR01000009.1"/>
</dbReference>
<dbReference type="GO" id="GO:0016887">
    <property type="term" value="F:ATP hydrolysis activity"/>
    <property type="evidence" value="ECO:0007669"/>
    <property type="project" value="InterPro"/>
</dbReference>
<proteinExistence type="predicted"/>
<dbReference type="Gene3D" id="3.40.50.300">
    <property type="entry name" value="P-loop containing nucleotide triphosphate hydrolases"/>
    <property type="match status" value="1"/>
</dbReference>
<keyword evidence="13" id="KW-1185">Reference proteome</keyword>
<feature type="domain" description="ABC transmembrane type-1" evidence="11">
    <location>
        <begin position="33"/>
        <end position="307"/>
    </location>
</feature>
<evidence type="ECO:0000313" key="12">
    <source>
        <dbReference type="EMBL" id="KDN29382.1"/>
    </source>
</evidence>
<comment type="subcellular location">
    <subcellularLocation>
        <location evidence="1">Cell membrane</location>
        <topology evidence="1">Multi-pass membrane protein</topology>
    </subcellularLocation>
</comment>
<dbReference type="AlphaFoldDB" id="A0A066UTZ9"/>
<dbReference type="InterPro" id="IPR003593">
    <property type="entry name" value="AAA+_ATPase"/>
</dbReference>
<keyword evidence="8 9" id="KW-0472">Membrane</keyword>
<feature type="transmembrane region" description="Helical" evidence="9">
    <location>
        <begin position="164"/>
        <end position="182"/>
    </location>
</feature>
<keyword evidence="4 9" id="KW-0812">Transmembrane</keyword>
<evidence type="ECO:0000256" key="9">
    <source>
        <dbReference type="SAM" id="Phobius"/>
    </source>
</evidence>
<evidence type="ECO:0000256" key="1">
    <source>
        <dbReference type="ARBA" id="ARBA00004651"/>
    </source>
</evidence>
<feature type="transmembrane region" description="Helical" evidence="9">
    <location>
        <begin position="61"/>
        <end position="78"/>
    </location>
</feature>
<evidence type="ECO:0000313" key="13">
    <source>
        <dbReference type="Proteomes" id="UP000027219"/>
    </source>
</evidence>
<dbReference type="CDD" id="cd18544">
    <property type="entry name" value="ABC_6TM_TmrA_like"/>
    <property type="match status" value="1"/>
</dbReference>
<keyword evidence="3" id="KW-1003">Cell membrane</keyword>
<organism evidence="12 13">
    <name type="scientific">Vibrio fortis</name>
    <dbReference type="NCBI Taxonomy" id="212667"/>
    <lineage>
        <taxon>Bacteria</taxon>
        <taxon>Pseudomonadati</taxon>
        <taxon>Pseudomonadota</taxon>
        <taxon>Gammaproteobacteria</taxon>
        <taxon>Vibrionales</taxon>
        <taxon>Vibrionaceae</taxon>
        <taxon>Vibrio</taxon>
    </lineage>
</organism>
<evidence type="ECO:0000256" key="2">
    <source>
        <dbReference type="ARBA" id="ARBA00022448"/>
    </source>
</evidence>
<protein>
    <submittedName>
        <fullName evidence="12">ABC transporter permease</fullName>
    </submittedName>
</protein>
<sequence length="595" mass="67059">MLKGVDIQYLKHLLQFAKKYKRTAFIGIAMLPLTIMTSLLFPWLIIQVIDVQLSNGNIDGLLEYVFYLVAVLIVSYVVDTTYSYNLRKTGQLTITDMRSVLFARVLKLPRSYFDNTPIGITLSRLTSDLETIGETFIQSVVGLVKDTLNTLALIGMMFYIDWKLTLIVLVVMPPVTYLTVFVRNKLRQMHLITRSSLARGIGFLQEALLGMKTVQLYRAEEVVEKRFKGYTDEFLRAQKKINKYDAILFSVISGVTSITIALMIWFGSEQVLQGSLTLGVLIAFINTLEKVFVPIRDFTSQIASIQSSFAAFDHIEELFVEPTEEQGRKLLPSHQVEEQLRDFVSLEFKNVSFRYKPDAPYVLKDVSFVLEKGHQIALVGSTGSGKSTIMRLISKTYQNYEGSILLNGIELSDISMEDSAHLFSLMMQDVHLFEESVHFNIALGKEHVSREQVEQAARYVYADQFVKQLPNGYDFHLDKNGSNLSVGQTQLLSFARAVAQGGQVMMLDEATSSVDSITEDLIQKAMQKLFKEKTVIAIAHRLSTVRHSDMILVLEKGEIVERGNHRQLVDHSGVYAGLLNESIVETSEPQAVGAQ</sequence>
<feature type="transmembrane region" description="Helical" evidence="9">
    <location>
        <begin position="246"/>
        <end position="265"/>
    </location>
</feature>
<dbReference type="InterPro" id="IPR036640">
    <property type="entry name" value="ABC1_TM_sf"/>
</dbReference>
<dbReference type="FunFam" id="3.40.50.300:FF:000221">
    <property type="entry name" value="Multidrug ABC transporter ATP-binding protein"/>
    <property type="match status" value="1"/>
</dbReference>
<dbReference type="GO" id="GO:0015421">
    <property type="term" value="F:ABC-type oligopeptide transporter activity"/>
    <property type="evidence" value="ECO:0007669"/>
    <property type="project" value="TreeGrafter"/>
</dbReference>
<dbReference type="GO" id="GO:0005524">
    <property type="term" value="F:ATP binding"/>
    <property type="evidence" value="ECO:0007669"/>
    <property type="project" value="UniProtKB-KW"/>
</dbReference>
<dbReference type="InterPro" id="IPR039421">
    <property type="entry name" value="Type_1_exporter"/>
</dbReference>
<evidence type="ECO:0000256" key="4">
    <source>
        <dbReference type="ARBA" id="ARBA00022692"/>
    </source>
</evidence>
<dbReference type="InterPro" id="IPR027417">
    <property type="entry name" value="P-loop_NTPase"/>
</dbReference>
<keyword evidence="7 9" id="KW-1133">Transmembrane helix</keyword>
<dbReference type="Gene3D" id="1.20.1560.10">
    <property type="entry name" value="ABC transporter type 1, transmembrane domain"/>
    <property type="match status" value="1"/>
</dbReference>
<accession>A0A066UTZ9</accession>
<evidence type="ECO:0000259" key="10">
    <source>
        <dbReference type="PROSITE" id="PS50893"/>
    </source>
</evidence>
<dbReference type="PANTHER" id="PTHR43394:SF1">
    <property type="entry name" value="ATP-BINDING CASSETTE SUB-FAMILY B MEMBER 10, MITOCHONDRIAL"/>
    <property type="match status" value="1"/>
</dbReference>
<dbReference type="EMBL" id="JFFR01000009">
    <property type="protein sequence ID" value="KDN29382.1"/>
    <property type="molecule type" value="Genomic_DNA"/>
</dbReference>